<protein>
    <recommendedName>
        <fullName evidence="11 13">Mannosyl-oligosaccharide glucosidase</fullName>
        <ecNumber evidence="11 13">3.2.1.106</ecNumber>
    </recommendedName>
    <alternativeName>
        <fullName evidence="14">Glucosidase I</fullName>
    </alternativeName>
</protein>
<keyword evidence="10 13" id="KW-0326">Glycosidase</keyword>
<dbReference type="SUPFAM" id="SSF48208">
    <property type="entry name" value="Six-hairpin glycosidases"/>
    <property type="match status" value="1"/>
</dbReference>
<dbReference type="RefSeq" id="XP_069227771.1">
    <property type="nucleotide sequence ID" value="XM_069375539.1"/>
</dbReference>
<dbReference type="Gene3D" id="1.50.10.10">
    <property type="match status" value="1"/>
</dbReference>
<sequence length="804" mass="91282">MVWKQWGANALLASLGAAQALAADTEVFSKSSNESLLWGPYKSNLYFGVRPRIPNSLTTSLLWARVEDFMSIQQNVRHTCEQHEGMAGYGWDAYDPRTGGVQTIHDKGNGIDLETSFVTISEGAWAARIKGTPREDAELLAGTKDGVDTLKSAVLFNLGLEGLGSLEATGAEDAEDLGYEGDVVFTGQTSELGEFTVTITAPQGNTHPEVVHPAGDSKPVDRTLVHSLQVPPEALWQIKPLVFGSMKTTIEGYVEEYTAEKMPPPWQTYTIQNRPGQGNMHLIEKVFEGAFEFDILFKPKSREMSFSSDYVTKQIGSARKGFDKKYLEVLKPQAPFALSKYLDFSKSLFSNLIGGIGYFNGDQVVDRSYASEYDEENEGFWQEAAEARARNQHKLEGPYELFTAVPSRPFFPRGFLWDEGFHLLPIMDWDPELTMQILSSWFNLMDEDGWIGREQILGNEARSKVPPEFQVQYPHYANPPTLFMAIEGLLDKAENKDTTHRNALVKPEAVTAWLRSIYPLLQRHFDWYRRTQSGDLKSYDRPAFSSKEGYRWRGRTEQHILTSGLDDYPRAQPPHPGELHVDLISWMGLFSRNMARISRFLGETDDEAKYKKIAEAIRRNVDDLHWNDAENTYCDATIDDYEESIHVCHKGYISIFPFMTGLIGPDHEYLGPILELIGDKEELWSPYGIRSLSLRDEFYGTAENYWRSPIWMPLNYLIVKNLLEIAQQKGLHQARARDMYTDLRQNLVETVYNSWKETGFAYEQYNPDTGAGQRTQHFTGWTSLIVKIMSFPDLSGEGSAHDEL</sequence>
<evidence type="ECO:0000256" key="9">
    <source>
        <dbReference type="ARBA" id="ARBA00023180"/>
    </source>
</evidence>
<evidence type="ECO:0000256" key="6">
    <source>
        <dbReference type="ARBA" id="ARBA00022968"/>
    </source>
</evidence>
<gene>
    <name evidence="18" type="ORF">WHR41_06934</name>
</gene>
<evidence type="ECO:0000256" key="5">
    <source>
        <dbReference type="ARBA" id="ARBA00022824"/>
    </source>
</evidence>
<dbReference type="GO" id="GO:0009311">
    <property type="term" value="P:oligosaccharide metabolic process"/>
    <property type="evidence" value="ECO:0007669"/>
    <property type="project" value="UniProtKB-UniRule"/>
</dbReference>
<dbReference type="InterPro" id="IPR031335">
    <property type="entry name" value="Glyco_hydro_63_C"/>
</dbReference>
<evidence type="ECO:0000256" key="13">
    <source>
        <dbReference type="RuleBase" id="RU368089"/>
    </source>
</evidence>
<feature type="domain" description="Glycosyl hydrolase family 63 N-terminal" evidence="17">
    <location>
        <begin position="35"/>
        <end position="269"/>
    </location>
</feature>
<keyword evidence="15" id="KW-0732">Signal</keyword>
<evidence type="ECO:0000256" key="11">
    <source>
        <dbReference type="ARBA" id="ARBA00038888"/>
    </source>
</evidence>
<comment type="function">
    <text evidence="13">Cleaves the distal alpha 1,2-linked glucose residue from the Glc(3)Man(9)GlcNAc(2) oligosaccharide precursor.</text>
</comment>
<comment type="subcellular location">
    <subcellularLocation>
        <location evidence="1 13">Endoplasmic reticulum membrane</location>
        <topology evidence="1 13">Single-pass type II membrane protein</topology>
    </subcellularLocation>
</comment>
<evidence type="ECO:0000313" key="18">
    <source>
        <dbReference type="EMBL" id="KAL1584665.1"/>
    </source>
</evidence>
<dbReference type="InterPro" id="IPR012341">
    <property type="entry name" value="6hp_glycosidase-like_sf"/>
</dbReference>
<keyword evidence="5 13" id="KW-0256">Endoplasmic reticulum</keyword>
<dbReference type="EMBL" id="JAAQHG020000024">
    <property type="protein sequence ID" value="KAL1584665.1"/>
    <property type="molecule type" value="Genomic_DNA"/>
</dbReference>
<feature type="chain" id="PRO_5044194241" description="Mannosyl-oligosaccharide glucosidase" evidence="15">
    <location>
        <begin position="23"/>
        <end position="804"/>
    </location>
</feature>
<keyword evidence="3" id="KW-0812">Transmembrane</keyword>
<comment type="similarity">
    <text evidence="2 13">Belongs to the glycosyl hydrolase 63 family.</text>
</comment>
<evidence type="ECO:0000256" key="4">
    <source>
        <dbReference type="ARBA" id="ARBA00022801"/>
    </source>
</evidence>
<comment type="caution">
    <text evidence="18">The sequence shown here is derived from an EMBL/GenBank/DDBJ whole genome shotgun (WGS) entry which is preliminary data.</text>
</comment>
<dbReference type="GO" id="GO:0005789">
    <property type="term" value="C:endoplasmic reticulum membrane"/>
    <property type="evidence" value="ECO:0007669"/>
    <property type="project" value="UniProtKB-SubCell"/>
</dbReference>
<evidence type="ECO:0000256" key="8">
    <source>
        <dbReference type="ARBA" id="ARBA00023136"/>
    </source>
</evidence>
<evidence type="ECO:0000259" key="16">
    <source>
        <dbReference type="Pfam" id="PF03200"/>
    </source>
</evidence>
<evidence type="ECO:0000259" key="17">
    <source>
        <dbReference type="Pfam" id="PF16923"/>
    </source>
</evidence>
<feature type="signal peptide" evidence="15">
    <location>
        <begin position="1"/>
        <end position="22"/>
    </location>
</feature>
<evidence type="ECO:0000256" key="10">
    <source>
        <dbReference type="ARBA" id="ARBA00023295"/>
    </source>
</evidence>
<dbReference type="EC" id="3.2.1.106" evidence="11 13"/>
<comment type="pathway">
    <text evidence="14">Glycan metabolism; N-glycan degradation.</text>
</comment>
<evidence type="ECO:0000256" key="15">
    <source>
        <dbReference type="SAM" id="SignalP"/>
    </source>
</evidence>
<dbReference type="GeneID" id="96008377"/>
<dbReference type="InterPro" id="IPR004888">
    <property type="entry name" value="Glycoside_hydrolase_63"/>
</dbReference>
<dbReference type="Pfam" id="PF03200">
    <property type="entry name" value="Glyco_hydro_63"/>
    <property type="match status" value="1"/>
</dbReference>
<keyword evidence="6" id="KW-0735">Signal-anchor</keyword>
<name>A0AB34KMV7_9PEZI</name>
<dbReference type="Pfam" id="PF16923">
    <property type="entry name" value="Glyco_hydro_63N"/>
    <property type="match status" value="1"/>
</dbReference>
<keyword evidence="8" id="KW-0472">Membrane</keyword>
<organism evidence="18 19">
    <name type="scientific">Cladosporium halotolerans</name>
    <dbReference type="NCBI Taxonomy" id="1052096"/>
    <lineage>
        <taxon>Eukaryota</taxon>
        <taxon>Fungi</taxon>
        <taxon>Dikarya</taxon>
        <taxon>Ascomycota</taxon>
        <taxon>Pezizomycotina</taxon>
        <taxon>Dothideomycetes</taxon>
        <taxon>Dothideomycetidae</taxon>
        <taxon>Cladosporiales</taxon>
        <taxon>Cladosporiaceae</taxon>
        <taxon>Cladosporium</taxon>
    </lineage>
</organism>
<dbReference type="GO" id="GO:0004573">
    <property type="term" value="F:Glc3Man9GlcNAc2 oligosaccharide glucosidase activity"/>
    <property type="evidence" value="ECO:0007669"/>
    <property type="project" value="UniProtKB-UniRule"/>
</dbReference>
<dbReference type="AlphaFoldDB" id="A0AB34KMV7"/>
<keyword evidence="4 13" id="KW-0378">Hydrolase</keyword>
<keyword evidence="7" id="KW-1133">Transmembrane helix</keyword>
<dbReference type="Gene3D" id="2.70.98.110">
    <property type="entry name" value="Glycosyl hydrolase family 63, N-terminal domain"/>
    <property type="match status" value="1"/>
</dbReference>
<evidence type="ECO:0000256" key="7">
    <source>
        <dbReference type="ARBA" id="ARBA00022989"/>
    </source>
</evidence>
<dbReference type="InterPro" id="IPR008928">
    <property type="entry name" value="6-hairpin_glycosidase_sf"/>
</dbReference>
<feature type="domain" description="Glycosyl hydrolase family 63 C-terminal" evidence="16">
    <location>
        <begin position="309"/>
        <end position="790"/>
    </location>
</feature>
<comment type="catalytic activity">
    <reaction evidence="12 13">
        <text>N(4)-(alpha-D-Glc-(1-&gt;2)-alpha-D-Glc-(1-&gt;3)-alpha-D-Glc-(1-&gt;3)-alpha-D-Man-(1-&gt;2)-alpha-D-Man-(1-&gt;2)-alpha-D-Man-(1-&gt;3)-[alpha-D-Man-(1-&gt;2)-alpha-D-Man-(1-&gt;3)-[alpha-D-Man-(1-&gt;2)-alpha-D-Man-(1-&gt;6)]-alpha-D-Man-(1-&gt;6)]-beta-D-Man-(1-&gt;4)-beta-D-GlcNAc-(1-&gt;4)-beta-D-GlcNAc)-L-asparaginyl-[protein] + H2O = N(4)-(alpha-D-Glc-(1-&gt;3)-alpha-D-Glc-(1-&gt;3)-alpha-D-Man-(1-&gt;2)-alpha-D-Man-(1-&gt;2)-alpha-D-Man-(1-&gt;3)-[alpha-D-Man-(1-&gt;2)-alpha-D-Man-(1-&gt;3)-[alpha-D-Man-(1-&gt;2)-alpha-D-Man-(1-&gt;6)]-alpha-D-Man-(1-&gt;6)]-beta-D-Man-(1-&gt;4)-beta-D-GlcNAc-(1-&gt;4)-beta-D-GlcNAc)-L-asparaginyl-[protein] + beta-D-glucose</text>
        <dbReference type="Rhea" id="RHEA:55988"/>
        <dbReference type="Rhea" id="RHEA-COMP:12806"/>
        <dbReference type="Rhea" id="RHEA-COMP:14355"/>
        <dbReference type="ChEBI" id="CHEBI:15377"/>
        <dbReference type="ChEBI" id="CHEBI:15903"/>
        <dbReference type="ChEBI" id="CHEBI:59082"/>
        <dbReference type="ChEBI" id="CHEBI:132537"/>
        <dbReference type="EC" id="3.2.1.106"/>
    </reaction>
</comment>
<evidence type="ECO:0000256" key="12">
    <source>
        <dbReference type="ARBA" id="ARBA00052431"/>
    </source>
</evidence>
<dbReference type="GO" id="GO:0006487">
    <property type="term" value="P:protein N-linked glycosylation"/>
    <property type="evidence" value="ECO:0007669"/>
    <property type="project" value="UniProtKB-UniRule"/>
</dbReference>
<keyword evidence="19" id="KW-1185">Reference proteome</keyword>
<keyword evidence="9 14" id="KW-0325">Glycoprotein</keyword>
<evidence type="ECO:0000256" key="1">
    <source>
        <dbReference type="ARBA" id="ARBA00004648"/>
    </source>
</evidence>
<dbReference type="InterPro" id="IPR038518">
    <property type="entry name" value="Glyco_hydro_63N_sf"/>
</dbReference>
<evidence type="ECO:0000313" key="19">
    <source>
        <dbReference type="Proteomes" id="UP000803884"/>
    </source>
</evidence>
<proteinExistence type="inferred from homology"/>
<evidence type="ECO:0000256" key="14">
    <source>
        <dbReference type="RuleBase" id="RU369107"/>
    </source>
</evidence>
<dbReference type="Proteomes" id="UP000803884">
    <property type="component" value="Unassembled WGS sequence"/>
</dbReference>
<dbReference type="InterPro" id="IPR031631">
    <property type="entry name" value="Glyco_hydro_63N"/>
</dbReference>
<dbReference type="FunFam" id="1.50.10.10:FF:000027">
    <property type="entry name" value="Probable mannosyl-oligosaccharide glucosidase"/>
    <property type="match status" value="1"/>
</dbReference>
<evidence type="ECO:0000256" key="3">
    <source>
        <dbReference type="ARBA" id="ARBA00022692"/>
    </source>
</evidence>
<evidence type="ECO:0000256" key="2">
    <source>
        <dbReference type="ARBA" id="ARBA00010833"/>
    </source>
</evidence>
<reference evidence="18 19" key="1">
    <citation type="journal article" date="2020" name="Microbiol. Resour. Announc.">
        <title>Draft Genome Sequence of a Cladosporium Species Isolated from the Mesophotic Ascidian Didemnum maculosum.</title>
        <authorList>
            <person name="Gioti A."/>
            <person name="Siaperas R."/>
            <person name="Nikolaivits E."/>
            <person name="Le Goff G."/>
            <person name="Ouazzani J."/>
            <person name="Kotoulas G."/>
            <person name="Topakas E."/>
        </authorList>
    </citation>
    <scope>NUCLEOTIDE SEQUENCE [LARGE SCALE GENOMIC DNA]</scope>
    <source>
        <strain evidence="18 19">TM138-S3</strain>
    </source>
</reference>
<dbReference type="PANTHER" id="PTHR10412:SF11">
    <property type="entry name" value="MANNOSYL-OLIGOSACCHARIDE GLUCOSIDASE"/>
    <property type="match status" value="1"/>
</dbReference>
<accession>A0AB34KMV7</accession>
<dbReference type="PANTHER" id="PTHR10412">
    <property type="entry name" value="MANNOSYL-OLIGOSACCHARIDE GLUCOSIDASE"/>
    <property type="match status" value="1"/>
</dbReference>